<proteinExistence type="inferred from homology"/>
<comment type="cofactor">
    <cofactor evidence="1">
        <name>Mg(2+)</name>
        <dbReference type="ChEBI" id="CHEBI:18420"/>
    </cofactor>
</comment>
<accession>A0A380TJ84</accession>
<dbReference type="Pfam" id="PF01850">
    <property type="entry name" value="PIN"/>
    <property type="match status" value="1"/>
</dbReference>
<dbReference type="InterPro" id="IPR029060">
    <property type="entry name" value="PIN-like_dom_sf"/>
</dbReference>
<evidence type="ECO:0000313" key="9">
    <source>
        <dbReference type="EMBL" id="SUS07761.1"/>
    </source>
</evidence>
<dbReference type="PANTHER" id="PTHR33653:SF1">
    <property type="entry name" value="RIBONUCLEASE VAPC2"/>
    <property type="match status" value="1"/>
</dbReference>
<dbReference type="GO" id="GO:0016787">
    <property type="term" value="F:hydrolase activity"/>
    <property type="evidence" value="ECO:0007669"/>
    <property type="project" value="UniProtKB-KW"/>
</dbReference>
<dbReference type="InterPro" id="IPR022907">
    <property type="entry name" value="VapC_family"/>
</dbReference>
<reference evidence="9" key="1">
    <citation type="submission" date="2018-07" db="EMBL/GenBank/DDBJ databases">
        <authorList>
            <person name="Quirk P.G."/>
            <person name="Krulwich T.A."/>
        </authorList>
    </citation>
    <scope>NUCLEOTIDE SEQUENCE</scope>
</reference>
<evidence type="ECO:0000256" key="6">
    <source>
        <dbReference type="ARBA" id="ARBA00022842"/>
    </source>
</evidence>
<dbReference type="EMBL" id="UIDG01000445">
    <property type="protein sequence ID" value="SUS07761.1"/>
    <property type="molecule type" value="Genomic_DNA"/>
</dbReference>
<dbReference type="Gene3D" id="3.40.50.1010">
    <property type="entry name" value="5'-nuclease"/>
    <property type="match status" value="1"/>
</dbReference>
<comment type="similarity">
    <text evidence="7">Belongs to the PINc/VapC protein family.</text>
</comment>
<dbReference type="EC" id="3.1.-.-" evidence="9"/>
<dbReference type="HAMAP" id="MF_00265">
    <property type="entry name" value="VapC_Nob1"/>
    <property type="match status" value="1"/>
</dbReference>
<evidence type="ECO:0000256" key="3">
    <source>
        <dbReference type="ARBA" id="ARBA00022722"/>
    </source>
</evidence>
<dbReference type="InterPro" id="IPR002716">
    <property type="entry name" value="PIN_dom"/>
</dbReference>
<dbReference type="AlphaFoldDB" id="A0A380TJ84"/>
<organism evidence="9">
    <name type="scientific">metagenome</name>
    <dbReference type="NCBI Taxonomy" id="256318"/>
    <lineage>
        <taxon>unclassified sequences</taxon>
        <taxon>metagenomes</taxon>
    </lineage>
</organism>
<evidence type="ECO:0000256" key="5">
    <source>
        <dbReference type="ARBA" id="ARBA00022801"/>
    </source>
</evidence>
<evidence type="ECO:0000256" key="7">
    <source>
        <dbReference type="ARBA" id="ARBA00038093"/>
    </source>
</evidence>
<feature type="domain" description="PIN" evidence="8">
    <location>
        <begin position="4"/>
        <end position="132"/>
    </location>
</feature>
<protein>
    <submittedName>
        <fullName evidence="9">Putative Ribonuclease VapC2</fullName>
        <ecNumber evidence="9">3.1.-.-</ecNumber>
    </submittedName>
</protein>
<dbReference type="GO" id="GO:0004540">
    <property type="term" value="F:RNA nuclease activity"/>
    <property type="evidence" value="ECO:0007669"/>
    <property type="project" value="InterPro"/>
</dbReference>
<dbReference type="InterPro" id="IPR050556">
    <property type="entry name" value="Type_II_TA_system_RNase"/>
</dbReference>
<dbReference type="PANTHER" id="PTHR33653">
    <property type="entry name" value="RIBONUCLEASE VAPC2"/>
    <property type="match status" value="1"/>
</dbReference>
<dbReference type="CDD" id="cd09881">
    <property type="entry name" value="PIN_VapC4-5_FitB-like"/>
    <property type="match status" value="1"/>
</dbReference>
<evidence type="ECO:0000256" key="2">
    <source>
        <dbReference type="ARBA" id="ARBA00022649"/>
    </source>
</evidence>
<evidence type="ECO:0000259" key="8">
    <source>
        <dbReference type="Pfam" id="PF01850"/>
    </source>
</evidence>
<keyword evidence="4" id="KW-0479">Metal-binding</keyword>
<keyword evidence="5 9" id="KW-0378">Hydrolase</keyword>
<gene>
    <name evidence="9" type="ORF">DF3PB_50031</name>
</gene>
<keyword evidence="6" id="KW-0460">Magnesium</keyword>
<dbReference type="SUPFAM" id="SSF88723">
    <property type="entry name" value="PIN domain-like"/>
    <property type="match status" value="1"/>
</dbReference>
<dbReference type="GO" id="GO:0046872">
    <property type="term" value="F:metal ion binding"/>
    <property type="evidence" value="ECO:0007669"/>
    <property type="project" value="UniProtKB-KW"/>
</dbReference>
<name>A0A380TJ84_9ZZZZ</name>
<evidence type="ECO:0000256" key="1">
    <source>
        <dbReference type="ARBA" id="ARBA00001946"/>
    </source>
</evidence>
<keyword evidence="2" id="KW-1277">Toxin-antitoxin system</keyword>
<sequence length="153" mass="16732">MAIYLLDTNTISYLADHASGFHEPTKRRLQAIAEDSEIAISILTLYELTYGLQYDPARSRLVSIVREEEVGIIPLSEAGAEIFAALKHAYRRRTGAPERAIGRHNVDLILASTAIAENAVLVSNDAIFKALAQLEPRLSVENWAGSSNDPEAA</sequence>
<keyword evidence="3" id="KW-0540">Nuclease</keyword>
<evidence type="ECO:0000256" key="4">
    <source>
        <dbReference type="ARBA" id="ARBA00022723"/>
    </source>
</evidence>